<feature type="compositionally biased region" description="Low complexity" evidence="1">
    <location>
        <begin position="75"/>
        <end position="86"/>
    </location>
</feature>
<reference evidence="2 3" key="1">
    <citation type="submission" date="2020-03" db="EMBL/GenBank/DDBJ databases">
        <title>Draft Genome Sequence of Cudoniella acicularis.</title>
        <authorList>
            <person name="Buettner E."/>
            <person name="Kellner H."/>
        </authorList>
    </citation>
    <scope>NUCLEOTIDE SEQUENCE [LARGE SCALE GENOMIC DNA]</scope>
    <source>
        <strain evidence="2 3">DSM 108380</strain>
    </source>
</reference>
<gene>
    <name evidence="2" type="ORF">G7Y89_g12979</name>
</gene>
<keyword evidence="3" id="KW-1185">Reference proteome</keyword>
<feature type="compositionally biased region" description="Polar residues" evidence="1">
    <location>
        <begin position="8"/>
        <end position="39"/>
    </location>
</feature>
<feature type="compositionally biased region" description="Polar residues" evidence="1">
    <location>
        <begin position="131"/>
        <end position="153"/>
    </location>
</feature>
<name>A0A8H4R843_9HELO</name>
<accession>A0A8H4R843</accession>
<feature type="region of interest" description="Disordered" evidence="1">
    <location>
        <begin position="1"/>
        <end position="215"/>
    </location>
</feature>
<feature type="compositionally biased region" description="Basic and acidic residues" evidence="1">
    <location>
        <begin position="202"/>
        <end position="215"/>
    </location>
</feature>
<feature type="compositionally biased region" description="Low complexity" evidence="1">
    <location>
        <begin position="40"/>
        <end position="50"/>
    </location>
</feature>
<evidence type="ECO:0000313" key="2">
    <source>
        <dbReference type="EMBL" id="KAF4625190.1"/>
    </source>
</evidence>
<organism evidence="2 3">
    <name type="scientific">Cudoniella acicularis</name>
    <dbReference type="NCBI Taxonomy" id="354080"/>
    <lineage>
        <taxon>Eukaryota</taxon>
        <taxon>Fungi</taxon>
        <taxon>Dikarya</taxon>
        <taxon>Ascomycota</taxon>
        <taxon>Pezizomycotina</taxon>
        <taxon>Leotiomycetes</taxon>
        <taxon>Helotiales</taxon>
        <taxon>Tricladiaceae</taxon>
        <taxon>Cudoniella</taxon>
    </lineage>
</organism>
<feature type="compositionally biased region" description="Basic and acidic residues" evidence="1">
    <location>
        <begin position="102"/>
        <end position="111"/>
    </location>
</feature>
<feature type="compositionally biased region" description="Polar residues" evidence="1">
    <location>
        <begin position="63"/>
        <end position="74"/>
    </location>
</feature>
<feature type="compositionally biased region" description="Low complexity" evidence="1">
    <location>
        <begin position="112"/>
        <end position="130"/>
    </location>
</feature>
<feature type="compositionally biased region" description="Low complexity" evidence="1">
    <location>
        <begin position="171"/>
        <end position="183"/>
    </location>
</feature>
<protein>
    <submittedName>
        <fullName evidence="2">Uncharacterized protein</fullName>
    </submittedName>
</protein>
<sequence>MDKIKKIFSSSNNADNTYESEQTSNTTHTGTSYPDTTNSGATQAGTTRTGGLTGEGSHLVGATSGNTAGYTRQHGTSTGAGATGAAERQASLIQVKPTSSNSHRELHKHENTSLGSTTLGSGASVTGSSGQDSRISTGGDVTTTTDPHSSNLANEVDPQVDSGNSRSFPLSNTGTTSTNTGSGCHLGRDTAAVGAAGAAGEGIHRHENERNLGTV</sequence>
<evidence type="ECO:0000313" key="3">
    <source>
        <dbReference type="Proteomes" id="UP000566819"/>
    </source>
</evidence>
<feature type="compositionally biased region" description="Polar residues" evidence="1">
    <location>
        <begin position="161"/>
        <end position="170"/>
    </location>
</feature>
<dbReference type="Proteomes" id="UP000566819">
    <property type="component" value="Unassembled WGS sequence"/>
</dbReference>
<proteinExistence type="predicted"/>
<dbReference type="AlphaFoldDB" id="A0A8H4R843"/>
<comment type="caution">
    <text evidence="2">The sequence shown here is derived from an EMBL/GenBank/DDBJ whole genome shotgun (WGS) entry which is preliminary data.</text>
</comment>
<dbReference type="EMBL" id="JAAMPI010001442">
    <property type="protein sequence ID" value="KAF4625190.1"/>
    <property type="molecule type" value="Genomic_DNA"/>
</dbReference>
<evidence type="ECO:0000256" key="1">
    <source>
        <dbReference type="SAM" id="MobiDB-lite"/>
    </source>
</evidence>